<proteinExistence type="predicted"/>
<name>A0ABU6DHQ3_9BACL</name>
<organism evidence="2 3">
    <name type="scientific">Paenibacillus chondroitinus</name>
    <dbReference type="NCBI Taxonomy" id="59842"/>
    <lineage>
        <taxon>Bacteria</taxon>
        <taxon>Bacillati</taxon>
        <taxon>Bacillota</taxon>
        <taxon>Bacilli</taxon>
        <taxon>Bacillales</taxon>
        <taxon>Paenibacillaceae</taxon>
        <taxon>Paenibacillus</taxon>
    </lineage>
</organism>
<evidence type="ECO:0000313" key="2">
    <source>
        <dbReference type="EMBL" id="MEB4796895.1"/>
    </source>
</evidence>
<evidence type="ECO:0000256" key="1">
    <source>
        <dbReference type="SAM" id="Phobius"/>
    </source>
</evidence>
<keyword evidence="1" id="KW-1133">Transmembrane helix</keyword>
<gene>
    <name evidence="2" type="ORF">P5G65_23620</name>
</gene>
<sequence length="90" mass="10244">MWEKFKKDPWLKLIAGSSIILMIGSFVEFLLSRFNASTPELGMKMMRGMFLSTFMKDVLDTAIQGVILLLLIGAGVGMFLVFRRILKVRK</sequence>
<keyword evidence="1" id="KW-0472">Membrane</keyword>
<protein>
    <recommendedName>
        <fullName evidence="4">DUF4321 domain-containing protein</fullName>
    </recommendedName>
</protein>
<dbReference type="RefSeq" id="WP_127455180.1">
    <property type="nucleotide sequence ID" value="NZ_JAROBY010000041.1"/>
</dbReference>
<feature type="transmembrane region" description="Helical" evidence="1">
    <location>
        <begin position="62"/>
        <end position="82"/>
    </location>
</feature>
<dbReference type="EMBL" id="JAROBY010000041">
    <property type="protein sequence ID" value="MEB4796895.1"/>
    <property type="molecule type" value="Genomic_DNA"/>
</dbReference>
<feature type="transmembrane region" description="Helical" evidence="1">
    <location>
        <begin position="12"/>
        <end position="31"/>
    </location>
</feature>
<dbReference type="Proteomes" id="UP001355653">
    <property type="component" value="Unassembled WGS sequence"/>
</dbReference>
<reference evidence="2 3" key="1">
    <citation type="submission" date="2023-03" db="EMBL/GenBank/DDBJ databases">
        <title>Bacillus Genome Sequencing.</title>
        <authorList>
            <person name="Dunlap C."/>
        </authorList>
    </citation>
    <scope>NUCLEOTIDE SEQUENCE [LARGE SCALE GENOMIC DNA]</scope>
    <source>
        <strain evidence="2 3">NRS-1351</strain>
    </source>
</reference>
<keyword evidence="3" id="KW-1185">Reference proteome</keyword>
<evidence type="ECO:0000313" key="3">
    <source>
        <dbReference type="Proteomes" id="UP001355653"/>
    </source>
</evidence>
<evidence type="ECO:0008006" key="4">
    <source>
        <dbReference type="Google" id="ProtNLM"/>
    </source>
</evidence>
<accession>A0ABU6DHQ3</accession>
<comment type="caution">
    <text evidence="2">The sequence shown here is derived from an EMBL/GenBank/DDBJ whole genome shotgun (WGS) entry which is preliminary data.</text>
</comment>
<keyword evidence="1" id="KW-0812">Transmembrane</keyword>